<dbReference type="AlphaFoldDB" id="A0AAD8EJ10"/>
<evidence type="ECO:0000313" key="2">
    <source>
        <dbReference type="Proteomes" id="UP001233999"/>
    </source>
</evidence>
<comment type="caution">
    <text evidence="1">The sequence shown here is derived from an EMBL/GenBank/DDBJ whole genome shotgun (WGS) entry which is preliminary data.</text>
</comment>
<reference evidence="1" key="2">
    <citation type="submission" date="2023-05" db="EMBL/GenBank/DDBJ databases">
        <authorList>
            <person name="Fouks B."/>
        </authorList>
    </citation>
    <scope>NUCLEOTIDE SEQUENCE</scope>
    <source>
        <strain evidence="1">Stay&amp;Tobe</strain>
        <tissue evidence="1">Testes</tissue>
    </source>
</reference>
<sequence>FHGFYSTVAKNITLIASTSVKSIHSTLSGQHRTEYSSLVSSQRTEHSLLIWTKVKTLVIRILVTSTIAKIRTLVLVRLHKWSQRTQHSSNRTLVVRWHIILQSSLSTHQYKVIIAVFSKSTEHSTVAYNITLVYSALVSISTVALDETLVDIGIVAKYRTLVSISSNNHLLNGSDSSLPISLVRSHTTAHSSLHRTEHPSMYVRLHTTLHSSLYVRNLVASSQITEHPSLYCRKVQSSRRYKITEHSLLEKNRTLFDST</sequence>
<reference evidence="1" key="1">
    <citation type="journal article" date="2023" name="IScience">
        <title>Live-bearing cockroach genome reveals convergent evolutionary mechanisms linked to viviparity in insects and beyond.</title>
        <authorList>
            <person name="Fouks B."/>
            <person name="Harrison M.C."/>
            <person name="Mikhailova A.A."/>
            <person name="Marchal E."/>
            <person name="English S."/>
            <person name="Carruthers M."/>
            <person name="Jennings E.C."/>
            <person name="Chiamaka E.L."/>
            <person name="Frigard R.A."/>
            <person name="Pippel M."/>
            <person name="Attardo G.M."/>
            <person name="Benoit J.B."/>
            <person name="Bornberg-Bauer E."/>
            <person name="Tobe S.S."/>
        </authorList>
    </citation>
    <scope>NUCLEOTIDE SEQUENCE</scope>
    <source>
        <strain evidence="1">Stay&amp;Tobe</strain>
    </source>
</reference>
<organism evidence="1 2">
    <name type="scientific">Diploptera punctata</name>
    <name type="common">Pacific beetle cockroach</name>
    <dbReference type="NCBI Taxonomy" id="6984"/>
    <lineage>
        <taxon>Eukaryota</taxon>
        <taxon>Metazoa</taxon>
        <taxon>Ecdysozoa</taxon>
        <taxon>Arthropoda</taxon>
        <taxon>Hexapoda</taxon>
        <taxon>Insecta</taxon>
        <taxon>Pterygota</taxon>
        <taxon>Neoptera</taxon>
        <taxon>Polyneoptera</taxon>
        <taxon>Dictyoptera</taxon>
        <taxon>Blattodea</taxon>
        <taxon>Blaberoidea</taxon>
        <taxon>Blaberidae</taxon>
        <taxon>Diplopterinae</taxon>
        <taxon>Diploptera</taxon>
    </lineage>
</organism>
<accession>A0AAD8EJ10</accession>
<name>A0AAD8EJ10_DIPPU</name>
<dbReference type="EMBL" id="JASPKZ010003837">
    <property type="protein sequence ID" value="KAJ9592390.1"/>
    <property type="molecule type" value="Genomic_DNA"/>
</dbReference>
<dbReference type="Proteomes" id="UP001233999">
    <property type="component" value="Unassembled WGS sequence"/>
</dbReference>
<feature type="non-terminal residue" evidence="1">
    <location>
        <position position="1"/>
    </location>
</feature>
<proteinExistence type="predicted"/>
<evidence type="ECO:0000313" key="1">
    <source>
        <dbReference type="EMBL" id="KAJ9592390.1"/>
    </source>
</evidence>
<gene>
    <name evidence="1" type="ORF">L9F63_015958</name>
</gene>
<feature type="non-terminal residue" evidence="1">
    <location>
        <position position="259"/>
    </location>
</feature>
<protein>
    <submittedName>
        <fullName evidence="1">Uncharacterized protein</fullName>
    </submittedName>
</protein>
<keyword evidence="2" id="KW-1185">Reference proteome</keyword>